<evidence type="ECO:0000313" key="2">
    <source>
        <dbReference type="EMBL" id="AXO14754.1"/>
    </source>
</evidence>
<evidence type="ECO:0000313" key="3">
    <source>
        <dbReference type="Proteomes" id="UP000256971"/>
    </source>
</evidence>
<organism evidence="2 3">
    <name type="scientific">Thalassospira indica</name>
    <dbReference type="NCBI Taxonomy" id="1891279"/>
    <lineage>
        <taxon>Bacteria</taxon>
        <taxon>Pseudomonadati</taxon>
        <taxon>Pseudomonadota</taxon>
        <taxon>Alphaproteobacteria</taxon>
        <taxon>Rhodospirillales</taxon>
        <taxon>Thalassospiraceae</taxon>
        <taxon>Thalassospira</taxon>
    </lineage>
</organism>
<keyword evidence="1" id="KW-0812">Transmembrane</keyword>
<proteinExistence type="predicted"/>
<accession>A0ABN5NHQ4</accession>
<keyword evidence="3" id="KW-1185">Reference proteome</keyword>
<dbReference type="RefSeq" id="WP_129542723.1">
    <property type="nucleotide sequence ID" value="NZ_CP031555.1"/>
</dbReference>
<protein>
    <submittedName>
        <fullName evidence="2">Uncharacterized protein</fullName>
    </submittedName>
</protein>
<keyword evidence="1" id="KW-1133">Transmembrane helix</keyword>
<keyword evidence="1" id="KW-0472">Membrane</keyword>
<name>A0ABN5NHQ4_9PROT</name>
<dbReference type="Proteomes" id="UP000256971">
    <property type="component" value="Chromosome"/>
</dbReference>
<evidence type="ECO:0000256" key="1">
    <source>
        <dbReference type="SAM" id="Phobius"/>
    </source>
</evidence>
<gene>
    <name evidence="2" type="ORF">DY252_11430</name>
</gene>
<reference evidence="2 3" key="1">
    <citation type="submission" date="2018-08" db="EMBL/GenBank/DDBJ databases">
        <title>Complete genome sequence of type strain Thalassospira indica MCCC 1A01103T, isolated from isolated from deep seawater of the Indian Ocean.</title>
        <authorList>
            <person name="Liu Y."/>
        </authorList>
    </citation>
    <scope>NUCLEOTIDE SEQUENCE [LARGE SCALE GENOMIC DNA]</scope>
    <source>
        <strain evidence="2 3">PB8BT</strain>
    </source>
</reference>
<sequence>MRVVKALVAFMGILIVVGIGLVVYGLSLDKNATDPSVEANTPTVTPSVPFAGGDNAAAQGALGAFGDVVIDLEEGERLVGYSVDGQQATLHIEGRHGDSARLVIVSLSEKKVLGRILLQQDAQ</sequence>
<dbReference type="EMBL" id="CP031555">
    <property type="protein sequence ID" value="AXO14754.1"/>
    <property type="molecule type" value="Genomic_DNA"/>
</dbReference>
<feature type="transmembrane region" description="Helical" evidence="1">
    <location>
        <begin position="6"/>
        <end position="26"/>
    </location>
</feature>